<accession>A0ABM7H129</accession>
<dbReference type="SUPFAM" id="SSF90123">
    <property type="entry name" value="ABC transporter transmembrane region"/>
    <property type="match status" value="1"/>
</dbReference>
<keyword evidence="2 5" id="KW-0812">Transmembrane</keyword>
<dbReference type="GeneID" id="92858353"/>
<evidence type="ECO:0000256" key="5">
    <source>
        <dbReference type="SAM" id="Phobius"/>
    </source>
</evidence>
<dbReference type="RefSeq" id="WP_002515427.1">
    <property type="nucleotide sequence ID" value="NZ_AP019723.1"/>
</dbReference>
<reference evidence="6 7" key="1">
    <citation type="submission" date="2019-06" db="EMBL/GenBank/DDBJ databases">
        <title>Complete genome sequence of Cutibacterium acnes subsp. acnes NBRC 107605.</title>
        <authorList>
            <person name="Miura T."/>
            <person name="Furukawa M."/>
            <person name="Shimamura M."/>
            <person name="Ohyama Y."/>
            <person name="Yamazoe A."/>
            <person name="Kawasaki H."/>
        </authorList>
    </citation>
    <scope>NUCLEOTIDE SEQUENCE [LARGE SCALE GENOMIC DNA]</scope>
    <source>
        <strain evidence="6 7">NBRC 107605</strain>
    </source>
</reference>
<feature type="transmembrane region" description="Helical" evidence="5">
    <location>
        <begin position="17"/>
        <end position="39"/>
    </location>
</feature>
<evidence type="ECO:0008006" key="8">
    <source>
        <dbReference type="Google" id="ProtNLM"/>
    </source>
</evidence>
<keyword evidence="4 5" id="KW-0472">Membrane</keyword>
<name>A0ABM7H129_CUTAC</name>
<dbReference type="InterPro" id="IPR036640">
    <property type="entry name" value="ABC1_TM_sf"/>
</dbReference>
<organism evidence="6 7">
    <name type="scientific">Cutibacterium acnes subsp. acnes</name>
    <dbReference type="NCBI Taxonomy" id="1734925"/>
    <lineage>
        <taxon>Bacteria</taxon>
        <taxon>Bacillati</taxon>
        <taxon>Actinomycetota</taxon>
        <taxon>Actinomycetes</taxon>
        <taxon>Propionibacteriales</taxon>
        <taxon>Propionibacteriaceae</taxon>
        <taxon>Cutibacterium</taxon>
    </lineage>
</organism>
<evidence type="ECO:0000256" key="3">
    <source>
        <dbReference type="ARBA" id="ARBA00022989"/>
    </source>
</evidence>
<protein>
    <recommendedName>
        <fullName evidence="8">ABC transporter ATP-binding protein</fullName>
    </recommendedName>
</protein>
<dbReference type="Proteomes" id="UP000318594">
    <property type="component" value="Chromosome"/>
</dbReference>
<evidence type="ECO:0000313" key="6">
    <source>
        <dbReference type="EMBL" id="BBK85243.1"/>
    </source>
</evidence>
<evidence type="ECO:0000256" key="2">
    <source>
        <dbReference type="ARBA" id="ARBA00022692"/>
    </source>
</evidence>
<gene>
    <name evidence="6" type="ORF">CacPP4_18580</name>
</gene>
<evidence type="ECO:0000256" key="1">
    <source>
        <dbReference type="ARBA" id="ARBA00004651"/>
    </source>
</evidence>
<evidence type="ECO:0000256" key="4">
    <source>
        <dbReference type="ARBA" id="ARBA00023136"/>
    </source>
</evidence>
<dbReference type="EMBL" id="AP019723">
    <property type="protein sequence ID" value="BBK85243.1"/>
    <property type="molecule type" value="Genomic_DNA"/>
</dbReference>
<comment type="subcellular location">
    <subcellularLocation>
        <location evidence="1">Cell membrane</location>
        <topology evidence="1">Multi-pass membrane protein</topology>
    </subcellularLocation>
</comment>
<keyword evidence="7" id="KW-1185">Reference proteome</keyword>
<evidence type="ECO:0000313" key="7">
    <source>
        <dbReference type="Proteomes" id="UP000318594"/>
    </source>
</evidence>
<sequence length="87" mass="9348">MRSLTRILRFTSQLWKFYLGVVISAVIVAITQLAVPFVIARATDLAVAGVRGNDHHIRDIMLLAVVTSSSTSSTPCSPTSTDGWATS</sequence>
<keyword evidence="3 5" id="KW-1133">Transmembrane helix</keyword>
<proteinExistence type="predicted"/>